<dbReference type="STRING" id="696762.PFRI_03200"/>
<gene>
    <name evidence="1" type="ORF">PFRI_03200</name>
</gene>
<comment type="caution">
    <text evidence="1">The sequence shown here is derived from an EMBL/GenBank/DDBJ whole genome shotgun (WGS) entry which is preliminary data.</text>
</comment>
<name>A0A1L9P1L1_9RHOB</name>
<dbReference type="Proteomes" id="UP000184514">
    <property type="component" value="Unassembled WGS sequence"/>
</dbReference>
<dbReference type="EMBL" id="MLCB01000023">
    <property type="protein sequence ID" value="OJI95429.1"/>
    <property type="molecule type" value="Genomic_DNA"/>
</dbReference>
<keyword evidence="2" id="KW-1185">Reference proteome</keyword>
<protein>
    <submittedName>
        <fullName evidence="1">Uncharacterized protein</fullName>
    </submittedName>
</protein>
<sequence length="29" mass="3433">MIIFGSIRITTHADNLSDKRKEPQFNLMR</sequence>
<proteinExistence type="predicted"/>
<organism evidence="1 2">
    <name type="scientific">Planktotalea frisia</name>
    <dbReference type="NCBI Taxonomy" id="696762"/>
    <lineage>
        <taxon>Bacteria</taxon>
        <taxon>Pseudomonadati</taxon>
        <taxon>Pseudomonadota</taxon>
        <taxon>Alphaproteobacteria</taxon>
        <taxon>Rhodobacterales</taxon>
        <taxon>Paracoccaceae</taxon>
        <taxon>Planktotalea</taxon>
    </lineage>
</organism>
<evidence type="ECO:0000313" key="1">
    <source>
        <dbReference type="EMBL" id="OJI95429.1"/>
    </source>
</evidence>
<reference evidence="1 2" key="1">
    <citation type="submission" date="2016-10" db="EMBL/GenBank/DDBJ databases">
        <title>Genome sequence of Planktotalea frisia SH6-1.</title>
        <authorList>
            <person name="Poehlein A."/>
            <person name="Bakenhus I."/>
            <person name="Voget S."/>
            <person name="Brinkhoff T."/>
            <person name="Simon M."/>
        </authorList>
    </citation>
    <scope>NUCLEOTIDE SEQUENCE [LARGE SCALE GENOMIC DNA]</scope>
    <source>
        <strain evidence="1 2">SH6-1</strain>
    </source>
</reference>
<evidence type="ECO:0000313" key="2">
    <source>
        <dbReference type="Proteomes" id="UP000184514"/>
    </source>
</evidence>
<accession>A0A1L9P1L1</accession>
<dbReference type="AlphaFoldDB" id="A0A1L9P1L1"/>